<dbReference type="SUPFAM" id="SSF52518">
    <property type="entry name" value="Thiamin diphosphate-binding fold (THDP-binding)"/>
    <property type="match status" value="1"/>
</dbReference>
<name>A0A645EUS5_9ZZZZ</name>
<evidence type="ECO:0000313" key="2">
    <source>
        <dbReference type="EMBL" id="MPN04982.1"/>
    </source>
</evidence>
<dbReference type="EMBL" id="VSSQ01050899">
    <property type="protein sequence ID" value="MPN04982.1"/>
    <property type="molecule type" value="Genomic_DNA"/>
</dbReference>
<dbReference type="Gene3D" id="3.40.50.1220">
    <property type="entry name" value="TPP-binding domain"/>
    <property type="match status" value="1"/>
</dbReference>
<dbReference type="AlphaFoldDB" id="A0A645EUS5"/>
<proteinExistence type="predicted"/>
<evidence type="ECO:0000259" key="1">
    <source>
        <dbReference type="Pfam" id="PF16582"/>
    </source>
</evidence>
<dbReference type="InterPro" id="IPR029061">
    <property type="entry name" value="THDP-binding"/>
</dbReference>
<dbReference type="Pfam" id="PF16582">
    <property type="entry name" value="TPP_enzyme_M_2"/>
    <property type="match status" value="1"/>
</dbReference>
<dbReference type="Gene3D" id="3.40.50.970">
    <property type="match status" value="1"/>
</dbReference>
<dbReference type="CDD" id="cd02009">
    <property type="entry name" value="TPP_SHCHC_synthase"/>
    <property type="match status" value="1"/>
</dbReference>
<dbReference type="GO" id="GO:0070204">
    <property type="term" value="F:2-succinyl-5-enolpyruvyl-6-hydroxy-3-cyclohexene-1-carboxylic-acid synthase activity"/>
    <property type="evidence" value="ECO:0007669"/>
    <property type="project" value="UniProtKB-EC"/>
</dbReference>
<sequence>MKTLSGEQGVVVLADQLSNIPAGEYPRFDAVLRTAGEEECRELVPELVITLGGHIVSKRLKQFIRRAGIKELWQITPSGEVADTFQSLTDIIRCDHYTFLHHLAQLPPEKKKNPFRESWKNACAAVTLPEVPFSDLHATGAFLRQLPEEAALHLANSHAVYLAQLFSIPPTVHLFCNRGTNGIEGSLSTTVGYAAASEKLTFLLTGDLSFFYDMNGLWNKHLSPNLRILVNNNGGGGIFHTLPGLNASEALNEYIAAAHSTDARTWAEQRGFLCLTARNAEELQQQLPLFVNRKGDKPILLEVFTSMKVNTEQIASYYQQQKNNRK</sequence>
<protein>
    <submittedName>
        <fullName evidence="2">2-succinyl-5-enolpyruvyl-6-hydroxy-3-cyclohexene-1-carboxylate synthase</fullName>
        <ecNumber evidence="2">2.2.1.9</ecNumber>
    </submittedName>
</protein>
<dbReference type="EC" id="2.2.1.9" evidence="2"/>
<dbReference type="InterPro" id="IPR032264">
    <property type="entry name" value="MenD_middle"/>
</dbReference>
<gene>
    <name evidence="2" type="primary">menD_8</name>
    <name evidence="2" type="ORF">SDC9_152231</name>
</gene>
<organism evidence="2">
    <name type="scientific">bioreactor metagenome</name>
    <dbReference type="NCBI Taxonomy" id="1076179"/>
    <lineage>
        <taxon>unclassified sequences</taxon>
        <taxon>metagenomes</taxon>
        <taxon>ecological metagenomes</taxon>
    </lineage>
</organism>
<dbReference type="PANTHER" id="PTHR42916:SF1">
    <property type="entry name" value="PROTEIN PHYLLO, CHLOROPLASTIC"/>
    <property type="match status" value="1"/>
</dbReference>
<accession>A0A645EUS5</accession>
<dbReference type="PANTHER" id="PTHR42916">
    <property type="entry name" value="2-SUCCINYL-5-ENOLPYRUVYL-6-HYDROXY-3-CYCLOHEXENE-1-CARBOXYLATE SYNTHASE"/>
    <property type="match status" value="1"/>
</dbReference>
<feature type="domain" description="Menaquinone biosynthesis protein MenD middle" evidence="1">
    <location>
        <begin position="3"/>
        <end position="111"/>
    </location>
</feature>
<comment type="caution">
    <text evidence="2">The sequence shown here is derived from an EMBL/GenBank/DDBJ whole genome shotgun (WGS) entry which is preliminary data.</text>
</comment>
<reference evidence="2" key="1">
    <citation type="submission" date="2019-08" db="EMBL/GenBank/DDBJ databases">
        <authorList>
            <person name="Kucharzyk K."/>
            <person name="Murdoch R.W."/>
            <person name="Higgins S."/>
            <person name="Loffler F."/>
        </authorList>
    </citation>
    <scope>NUCLEOTIDE SEQUENCE</scope>
</reference>
<keyword evidence="2" id="KW-0808">Transferase</keyword>